<evidence type="ECO:0000313" key="3">
    <source>
        <dbReference type="EMBL" id="SNS88329.1"/>
    </source>
</evidence>
<dbReference type="InterPro" id="IPR052698">
    <property type="entry name" value="MoCofactor_Util/Proc"/>
</dbReference>
<dbReference type="Proteomes" id="UP000198432">
    <property type="component" value="Unassembled WGS sequence"/>
</dbReference>
<reference evidence="4" key="1">
    <citation type="submission" date="2017-06" db="EMBL/GenBank/DDBJ databases">
        <authorList>
            <person name="Varghese N."/>
            <person name="Submissions S."/>
        </authorList>
    </citation>
    <scope>NUCLEOTIDE SEQUENCE [LARGE SCALE GENOMIC DNA]</scope>
    <source>
        <strain evidence="4">NKM1</strain>
    </source>
</reference>
<name>A0A239I483_9BACT</name>
<feature type="domain" description="XdhC- CoxI" evidence="1">
    <location>
        <begin position="124"/>
        <end position="188"/>
    </location>
</feature>
<dbReference type="InterPro" id="IPR003777">
    <property type="entry name" value="XdhC_CoxI"/>
</dbReference>
<feature type="domain" description="XdhC- CoxI" evidence="1">
    <location>
        <begin position="15"/>
        <end position="81"/>
    </location>
</feature>
<accession>A0A239I483</accession>
<dbReference type="PANTHER" id="PTHR30388">
    <property type="entry name" value="ALDEHYDE OXIDOREDUCTASE MOLYBDENUM COFACTOR ASSEMBLY PROTEIN"/>
    <property type="match status" value="1"/>
</dbReference>
<sequence length="385" mass="42073">MKEIQDIVRAFDAAQREGKQTALATVVHVQGSSYRRPGARMLVTEDGQLTGAISGGCLEGDALRKARLAMMQQKAMFVTYDTSDEDDAKLGVGLGCNGIIQILIEPINPESPSNPLSFLQAFLSRRQHAVLVTLFSLDYQAKEQPGTCLFMSEAGKLVGEHSDEHLQKALVADVQQVLQTRTSVTKTYATPQTALTGFVEILKPAVSLVVFGAGNDAVPLTEMAAILGWQITVVDGRANYATAARFPAVQRVLVAKPEQVLPQLELDEQTVLVLMTHNYNYELAMLRQLLPLQLSYVGVLGPKKKLERLLDELEEEGLQLNEEVLKNLYGPVGLDIGAETSEEIALAILAEIKAILSKRAGTFLRDKVGVIHSREQAEIKQVTLK</sequence>
<dbReference type="OrthoDB" id="9773039at2"/>
<protein>
    <submittedName>
        <fullName evidence="3">Xanthine and CO dehydrogenase maturation factor, XdhC/CoxF family</fullName>
    </submittedName>
</protein>
<keyword evidence="4" id="KW-1185">Reference proteome</keyword>
<dbReference type="EMBL" id="FZOQ01000015">
    <property type="protein sequence ID" value="SNS88329.1"/>
    <property type="molecule type" value="Genomic_DNA"/>
</dbReference>
<dbReference type="PANTHER" id="PTHR30388:SF6">
    <property type="entry name" value="XANTHINE DEHYDROGENASE SUBUNIT A-RELATED"/>
    <property type="match status" value="1"/>
</dbReference>
<dbReference type="Pfam" id="PF13478">
    <property type="entry name" value="XdhC_C"/>
    <property type="match status" value="1"/>
</dbReference>
<dbReference type="InterPro" id="IPR027051">
    <property type="entry name" value="XdhC_Rossmann_dom"/>
</dbReference>
<dbReference type="Pfam" id="PF02625">
    <property type="entry name" value="XdhC_CoxI"/>
    <property type="match status" value="2"/>
</dbReference>
<organism evidence="3 4">
    <name type="scientific">Pontibacter ummariensis</name>
    <dbReference type="NCBI Taxonomy" id="1610492"/>
    <lineage>
        <taxon>Bacteria</taxon>
        <taxon>Pseudomonadati</taxon>
        <taxon>Bacteroidota</taxon>
        <taxon>Cytophagia</taxon>
        <taxon>Cytophagales</taxon>
        <taxon>Hymenobacteraceae</taxon>
        <taxon>Pontibacter</taxon>
    </lineage>
</organism>
<gene>
    <name evidence="3" type="ORF">SAMN06296052_115136</name>
</gene>
<dbReference type="Gene3D" id="3.40.50.720">
    <property type="entry name" value="NAD(P)-binding Rossmann-like Domain"/>
    <property type="match status" value="1"/>
</dbReference>
<evidence type="ECO:0000259" key="1">
    <source>
        <dbReference type="Pfam" id="PF02625"/>
    </source>
</evidence>
<dbReference type="RefSeq" id="WP_089320335.1">
    <property type="nucleotide sequence ID" value="NZ_FZOQ01000015.1"/>
</dbReference>
<proteinExistence type="predicted"/>
<evidence type="ECO:0000313" key="4">
    <source>
        <dbReference type="Proteomes" id="UP000198432"/>
    </source>
</evidence>
<evidence type="ECO:0000259" key="2">
    <source>
        <dbReference type="Pfam" id="PF13478"/>
    </source>
</evidence>
<dbReference type="AlphaFoldDB" id="A0A239I483"/>
<feature type="domain" description="XdhC Rossmann" evidence="2">
    <location>
        <begin position="208"/>
        <end position="352"/>
    </location>
</feature>